<reference evidence="3 4" key="1">
    <citation type="submission" date="2018-08" db="EMBL/GenBank/DDBJ databases">
        <title>Erythrobacter zhengii sp.nov., a bacterium isolated from deep-sea sediment.</title>
        <authorList>
            <person name="Fang C."/>
            <person name="Wu Y.-H."/>
            <person name="Sun C."/>
            <person name="Wang H."/>
            <person name="Cheng H."/>
            <person name="Meng F.-X."/>
            <person name="Wang C.-S."/>
            <person name="Xu X.-W."/>
        </authorList>
    </citation>
    <scope>NUCLEOTIDE SEQUENCE [LARGE SCALE GENOMIC DNA]</scope>
    <source>
        <strain evidence="3 4">CCTCC AB 2015396</strain>
    </source>
</reference>
<feature type="domain" description="MOFRL" evidence="1">
    <location>
        <begin position="309"/>
        <end position="415"/>
    </location>
</feature>
<dbReference type="OrthoDB" id="9766552at2"/>
<keyword evidence="3" id="KW-0418">Kinase</keyword>
<dbReference type="GO" id="GO:0005737">
    <property type="term" value="C:cytoplasm"/>
    <property type="evidence" value="ECO:0007669"/>
    <property type="project" value="TreeGrafter"/>
</dbReference>
<proteinExistence type="predicted"/>
<dbReference type="AlphaFoldDB" id="A0A3A1P0X2"/>
<dbReference type="InterPro" id="IPR025286">
    <property type="entry name" value="MOFRL_assoc_dom"/>
</dbReference>
<dbReference type="GO" id="GO:0008887">
    <property type="term" value="F:glycerate kinase activity"/>
    <property type="evidence" value="ECO:0007669"/>
    <property type="project" value="InterPro"/>
</dbReference>
<gene>
    <name evidence="3" type="ORF">D2V17_20055</name>
</gene>
<sequence>MCDATGVRQLLSRLFEAGVAAARPEVLIASLLPSKPSGRCLVIGAGKASAAMAKAVEQSWPDVELSGVVSTRYGHGVACDRIMVIEAGHPVPDASSVVAAEAMLGLLAGSRADDLVLALISGGGSACLAKPRAGLTLDAKRAITDALLKSGATIAEMNCIRAHLSAVKGGQLALAAYPARLVTLVISDIPGDDPALVASGPTLPCASTPADALALLDRYGIALPLEVRSAFEQEASTAASDLADMAADCRIVASPQMALSAIAKLAVSAGFEVEILGDSVEGEASMVAQQIAELCIERAADSSRTLPLAIISGGETTVTLPSGCNANGGRNTEFQLALALALDGHPRIWSIAGDSDGIDGVSDAAGAIVEPDTLLRARTKSMTPASLLKQHRSYDFFAGLGDLVKTGPTLTNVNDLRIQLIF</sequence>
<dbReference type="InterPro" id="IPR007835">
    <property type="entry name" value="MOFRL"/>
</dbReference>
<dbReference type="RefSeq" id="WP_119594907.1">
    <property type="nucleotide sequence ID" value="NZ_QXFM01000144.1"/>
</dbReference>
<dbReference type="Gene3D" id="3.40.1480.10">
    <property type="entry name" value="MOFRL domain"/>
    <property type="match status" value="1"/>
</dbReference>
<organism evidence="3 4">
    <name type="scientific">Aurantiacibacter xanthus</name>
    <dbReference type="NCBI Taxonomy" id="1784712"/>
    <lineage>
        <taxon>Bacteria</taxon>
        <taxon>Pseudomonadati</taxon>
        <taxon>Pseudomonadota</taxon>
        <taxon>Alphaproteobacteria</taxon>
        <taxon>Sphingomonadales</taxon>
        <taxon>Erythrobacteraceae</taxon>
        <taxon>Aurantiacibacter</taxon>
    </lineage>
</organism>
<dbReference type="Pfam" id="PF05161">
    <property type="entry name" value="MOFRL"/>
    <property type="match status" value="1"/>
</dbReference>
<feature type="domain" description="MOFRL-associated" evidence="2">
    <location>
        <begin position="11"/>
        <end position="231"/>
    </location>
</feature>
<accession>A0A3A1P0X2</accession>
<dbReference type="PANTHER" id="PTHR12227">
    <property type="entry name" value="GLYCERATE KINASE"/>
    <property type="match status" value="1"/>
</dbReference>
<name>A0A3A1P0X2_9SPHN</name>
<dbReference type="Gene3D" id="3.40.50.10180">
    <property type="entry name" value="Glycerate kinase, MOFRL-like N-terminal domain"/>
    <property type="match status" value="1"/>
</dbReference>
<dbReference type="InterPro" id="IPR039760">
    <property type="entry name" value="MOFRL_protein"/>
</dbReference>
<comment type="caution">
    <text evidence="3">The sequence shown here is derived from an EMBL/GenBank/DDBJ whole genome shotgun (WGS) entry which is preliminary data.</text>
</comment>
<keyword evidence="4" id="KW-1185">Reference proteome</keyword>
<evidence type="ECO:0000259" key="1">
    <source>
        <dbReference type="Pfam" id="PF05161"/>
    </source>
</evidence>
<evidence type="ECO:0000313" key="3">
    <source>
        <dbReference type="EMBL" id="RIV80146.1"/>
    </source>
</evidence>
<dbReference type="SUPFAM" id="SSF82544">
    <property type="entry name" value="GckA/TtuD-like"/>
    <property type="match status" value="1"/>
</dbReference>
<evidence type="ECO:0000259" key="2">
    <source>
        <dbReference type="Pfam" id="PF13660"/>
    </source>
</evidence>
<dbReference type="InterPro" id="IPR038614">
    <property type="entry name" value="GK_N_sf"/>
</dbReference>
<protein>
    <submittedName>
        <fullName evidence="3">Glycerate kinase</fullName>
    </submittedName>
</protein>
<evidence type="ECO:0000313" key="4">
    <source>
        <dbReference type="Proteomes" id="UP000265366"/>
    </source>
</evidence>
<dbReference type="InterPro" id="IPR037035">
    <property type="entry name" value="GK-like_C_sf"/>
</dbReference>
<keyword evidence="3" id="KW-0808">Transferase</keyword>
<dbReference type="PANTHER" id="PTHR12227:SF0">
    <property type="entry name" value="GLYCERATE KINASE"/>
    <property type="match status" value="1"/>
</dbReference>
<dbReference type="Proteomes" id="UP000265366">
    <property type="component" value="Unassembled WGS sequence"/>
</dbReference>
<dbReference type="EMBL" id="QXFM01000144">
    <property type="protein sequence ID" value="RIV80146.1"/>
    <property type="molecule type" value="Genomic_DNA"/>
</dbReference>
<dbReference type="Pfam" id="PF13660">
    <property type="entry name" value="DUF4147"/>
    <property type="match status" value="1"/>
</dbReference>